<dbReference type="Gene3D" id="1.10.220.160">
    <property type="match status" value="1"/>
</dbReference>
<keyword evidence="5 11" id="KW-0863">Zinc-finger</keyword>
<dbReference type="Gene3D" id="1.20.960.10">
    <property type="entry name" value="Mitochondrial outer membrane translocase complex, subunit Tom20 domain"/>
    <property type="match status" value="1"/>
</dbReference>
<organism evidence="15 16">
    <name type="scientific">Dimargaris cristalligena</name>
    <dbReference type="NCBI Taxonomy" id="215637"/>
    <lineage>
        <taxon>Eukaryota</taxon>
        <taxon>Fungi</taxon>
        <taxon>Fungi incertae sedis</taxon>
        <taxon>Zoopagomycota</taxon>
        <taxon>Kickxellomycotina</taxon>
        <taxon>Dimargaritomycetes</taxon>
        <taxon>Dimargaritales</taxon>
        <taxon>Dimargaritaceae</taxon>
        <taxon>Dimargaris</taxon>
    </lineage>
</organism>
<proteinExistence type="inferred from homology"/>
<keyword evidence="16" id="KW-1185">Reference proteome</keyword>
<evidence type="ECO:0000256" key="5">
    <source>
        <dbReference type="ARBA" id="ARBA00022771"/>
    </source>
</evidence>
<reference evidence="16" key="1">
    <citation type="journal article" date="2018" name="Nat. Microbiol.">
        <title>Leveraging single-cell genomics to expand the fungal tree of life.</title>
        <authorList>
            <person name="Ahrendt S.R."/>
            <person name="Quandt C.A."/>
            <person name="Ciobanu D."/>
            <person name="Clum A."/>
            <person name="Salamov A."/>
            <person name="Andreopoulos B."/>
            <person name="Cheng J.F."/>
            <person name="Woyke T."/>
            <person name="Pelin A."/>
            <person name="Henrissat B."/>
            <person name="Reynolds N.K."/>
            <person name="Benny G.L."/>
            <person name="Smith M.E."/>
            <person name="James T.Y."/>
            <person name="Grigoriev I.V."/>
        </authorList>
    </citation>
    <scope>NUCLEOTIDE SEQUENCE [LARGE SCALE GENOMIC DNA]</scope>
    <source>
        <strain evidence="16">RSA 468</strain>
    </source>
</reference>
<comment type="subcellular location">
    <subcellularLocation>
        <location evidence="1">Mitochondrion outer membrane</location>
        <topology evidence="1">Single-pass membrane protein</topology>
    </subcellularLocation>
</comment>
<keyword evidence="8" id="KW-1133">Transmembrane helix</keyword>
<dbReference type="GO" id="GO:0005634">
    <property type="term" value="C:nucleus"/>
    <property type="evidence" value="ECO:0007669"/>
    <property type="project" value="TreeGrafter"/>
</dbReference>
<dbReference type="EMBL" id="ML003236">
    <property type="protein sequence ID" value="RKP34357.1"/>
    <property type="molecule type" value="Genomic_DNA"/>
</dbReference>
<feature type="region of interest" description="Disordered" evidence="12">
    <location>
        <begin position="480"/>
        <end position="664"/>
    </location>
</feature>
<evidence type="ECO:0000256" key="2">
    <source>
        <dbReference type="ARBA" id="ARBA00005792"/>
    </source>
</evidence>
<dbReference type="GO" id="GO:0006605">
    <property type="term" value="P:protein targeting"/>
    <property type="evidence" value="ECO:0007669"/>
    <property type="project" value="InterPro"/>
</dbReference>
<dbReference type="PROSITE" id="PS50280">
    <property type="entry name" value="SET"/>
    <property type="match status" value="1"/>
</dbReference>
<name>A0A4P9ZM33_9FUNG</name>
<evidence type="ECO:0000256" key="4">
    <source>
        <dbReference type="ARBA" id="ARBA00022723"/>
    </source>
</evidence>
<accession>A0A4P9ZM33</accession>
<dbReference type="SUPFAM" id="SSF82199">
    <property type="entry name" value="SET domain"/>
    <property type="match status" value="1"/>
</dbReference>
<evidence type="ECO:0000259" key="14">
    <source>
        <dbReference type="PROSITE" id="PS50865"/>
    </source>
</evidence>
<dbReference type="Pfam" id="PF02064">
    <property type="entry name" value="MAS20"/>
    <property type="match status" value="1"/>
</dbReference>
<evidence type="ECO:0000256" key="10">
    <source>
        <dbReference type="ARBA" id="ARBA00023136"/>
    </source>
</evidence>
<dbReference type="PROSITE" id="PS50865">
    <property type="entry name" value="ZF_MYND_2"/>
    <property type="match status" value="1"/>
</dbReference>
<sequence length="664" mass="74430">MKSSTLSTVIALGTLGAAGLAYVVYFDYKRRNDPTFRRKLKREKKKALKDQEEKDSMSQSQLVVSIERALTKALEEPFPADPTMKEKMFMECVAEGEKFVAMGETGFENAAIVFYRALKVYPDPVELIMIYQKTVPQSVLSIIMGMLGQDVKRRQDTYYDNFPPKSMNVTIKSLPEGAEKTDPKYHKGAVAAKDFAIGDIIYTEDPEVSLLMPSLQDAPYCSFCLKYLLDDTEAPTCDSCKKVRYCSTQCKDKAYDEFHRYLCPGNYADPHSKAQELFNLWSDKSELSTLMIARFFGHLIEVEKSRQLTAGEGDFTVWERMEHLKFLELPDSAMDHSRQNLINELICKKVPGLDEFMTDERYLSFKGKLLYNAIAIRSDDPEAPSGTSTEYVRSPSNRGVKGSGLYLVSSYVTHSCQPNTVPVFPKGTHKLALKATRPIKAGEELSMSYIVPQDRSAEARQEELVEKYRFRCSCPACETESEIKSEEKPKTEVKPETKPEAEAEPESEVLVEVEAEPESEVLIEVEAEPESEVQVEAEAEPEPEVQVEAEAEPEPEVQVEAEAEPESEVLIEAEPESGVLIEVEAEPESEVLIEVEAEPESEVQAETKAESEVLVEVEAEPESEVQAETEAESEVQAETEPESESEVQVKAPSKGKAKKGGRRR</sequence>
<evidence type="ECO:0000256" key="1">
    <source>
        <dbReference type="ARBA" id="ARBA00004572"/>
    </source>
</evidence>
<dbReference type="InterPro" id="IPR001214">
    <property type="entry name" value="SET_dom"/>
</dbReference>
<evidence type="ECO:0000256" key="3">
    <source>
        <dbReference type="ARBA" id="ARBA00022692"/>
    </source>
</evidence>
<evidence type="ECO:0000256" key="6">
    <source>
        <dbReference type="ARBA" id="ARBA00022787"/>
    </source>
</evidence>
<dbReference type="PANTHER" id="PTHR12197">
    <property type="entry name" value="HISTONE-LYSINE N-METHYLTRANSFERASE SMYD"/>
    <property type="match status" value="1"/>
</dbReference>
<evidence type="ECO:0000256" key="8">
    <source>
        <dbReference type="ARBA" id="ARBA00022989"/>
    </source>
</evidence>
<dbReference type="SUPFAM" id="SSF47157">
    <property type="entry name" value="Mitochondrial import receptor subunit Tom20"/>
    <property type="match status" value="1"/>
</dbReference>
<feature type="domain" description="MYND-type" evidence="14">
    <location>
        <begin position="221"/>
        <end position="263"/>
    </location>
</feature>
<dbReference type="Pfam" id="PF00856">
    <property type="entry name" value="SET"/>
    <property type="match status" value="1"/>
</dbReference>
<feature type="compositionally biased region" description="Basic and acidic residues" evidence="12">
    <location>
        <begin position="481"/>
        <end position="501"/>
    </location>
</feature>
<keyword evidence="4" id="KW-0479">Metal-binding</keyword>
<evidence type="ECO:0000313" key="15">
    <source>
        <dbReference type="EMBL" id="RKP34357.1"/>
    </source>
</evidence>
<keyword evidence="9" id="KW-0496">Mitochondrion</keyword>
<dbReference type="Gene3D" id="6.10.140.2220">
    <property type="match status" value="1"/>
</dbReference>
<dbReference type="PRINTS" id="PR00351">
    <property type="entry name" value="OM20RECEPTOR"/>
</dbReference>
<keyword evidence="3" id="KW-0812">Transmembrane</keyword>
<dbReference type="GO" id="GO:0008270">
    <property type="term" value="F:zinc ion binding"/>
    <property type="evidence" value="ECO:0007669"/>
    <property type="project" value="UniProtKB-KW"/>
</dbReference>
<evidence type="ECO:0000313" key="16">
    <source>
        <dbReference type="Proteomes" id="UP000268162"/>
    </source>
</evidence>
<keyword evidence="10" id="KW-0472">Membrane</keyword>
<dbReference type="SMART" id="SM00317">
    <property type="entry name" value="SET"/>
    <property type="match status" value="1"/>
</dbReference>
<feature type="compositionally biased region" description="Acidic residues" evidence="12">
    <location>
        <begin position="502"/>
        <end position="575"/>
    </location>
</feature>
<dbReference type="InterPro" id="IPR002893">
    <property type="entry name" value="Znf_MYND"/>
</dbReference>
<evidence type="ECO:0000256" key="9">
    <source>
        <dbReference type="ARBA" id="ARBA00023128"/>
    </source>
</evidence>
<keyword evidence="7" id="KW-0862">Zinc</keyword>
<dbReference type="CDD" id="cd20071">
    <property type="entry name" value="SET_SMYD"/>
    <property type="match status" value="1"/>
</dbReference>
<feature type="compositionally biased region" description="Basic residues" evidence="12">
    <location>
        <begin position="653"/>
        <end position="664"/>
    </location>
</feature>
<dbReference type="AlphaFoldDB" id="A0A4P9ZM33"/>
<evidence type="ECO:0000259" key="13">
    <source>
        <dbReference type="PROSITE" id="PS50280"/>
    </source>
</evidence>
<dbReference type="Gene3D" id="2.170.270.10">
    <property type="entry name" value="SET domain"/>
    <property type="match status" value="1"/>
</dbReference>
<dbReference type="Pfam" id="PF01753">
    <property type="entry name" value="zf-MYND"/>
    <property type="match status" value="1"/>
</dbReference>
<dbReference type="PROSITE" id="PS01360">
    <property type="entry name" value="ZF_MYND_1"/>
    <property type="match status" value="1"/>
</dbReference>
<evidence type="ECO:0000256" key="12">
    <source>
        <dbReference type="SAM" id="MobiDB-lite"/>
    </source>
</evidence>
<dbReference type="GO" id="GO:0005742">
    <property type="term" value="C:mitochondrial outer membrane translocase complex"/>
    <property type="evidence" value="ECO:0007669"/>
    <property type="project" value="InterPro"/>
</dbReference>
<evidence type="ECO:0008006" key="17">
    <source>
        <dbReference type="Google" id="ProtNLM"/>
    </source>
</evidence>
<comment type="similarity">
    <text evidence="2">Belongs to the Tom20 family.</text>
</comment>
<keyword evidence="6" id="KW-1000">Mitochondrion outer membrane</keyword>
<evidence type="ECO:0000256" key="11">
    <source>
        <dbReference type="PROSITE-ProRule" id="PRU00134"/>
    </source>
</evidence>
<feature type="domain" description="SET" evidence="13">
    <location>
        <begin position="351"/>
        <end position="450"/>
    </location>
</feature>
<feature type="compositionally biased region" description="Acidic residues" evidence="12">
    <location>
        <begin position="583"/>
        <end position="603"/>
    </location>
</feature>
<dbReference type="STRING" id="215637.A0A4P9ZM33"/>
<dbReference type="SUPFAM" id="SSF144232">
    <property type="entry name" value="HIT/MYND zinc finger-like"/>
    <property type="match status" value="1"/>
</dbReference>
<gene>
    <name evidence="15" type="ORF">BJ085DRAFT_23803</name>
</gene>
<dbReference type="InterPro" id="IPR002056">
    <property type="entry name" value="MAS20"/>
</dbReference>
<protein>
    <recommendedName>
        <fullName evidence="17">SET domain-containing protein</fullName>
    </recommendedName>
</protein>
<dbReference type="InterPro" id="IPR046341">
    <property type="entry name" value="SET_dom_sf"/>
</dbReference>
<dbReference type="GO" id="GO:0006886">
    <property type="term" value="P:intracellular protein transport"/>
    <property type="evidence" value="ECO:0007669"/>
    <property type="project" value="InterPro"/>
</dbReference>
<dbReference type="InterPro" id="IPR050869">
    <property type="entry name" value="H3K4_H4K5_MeTrfase"/>
</dbReference>
<dbReference type="InterPro" id="IPR023392">
    <property type="entry name" value="Tom20_dom_sf"/>
</dbReference>
<feature type="compositionally biased region" description="Acidic residues" evidence="12">
    <location>
        <begin position="613"/>
        <end position="645"/>
    </location>
</feature>
<dbReference type="Proteomes" id="UP000268162">
    <property type="component" value="Unassembled WGS sequence"/>
</dbReference>
<dbReference type="PANTHER" id="PTHR12197:SF251">
    <property type="entry name" value="EG:BACR7C10.4 PROTEIN"/>
    <property type="match status" value="1"/>
</dbReference>
<evidence type="ECO:0000256" key="7">
    <source>
        <dbReference type="ARBA" id="ARBA00022833"/>
    </source>
</evidence>